<evidence type="ECO:0000259" key="9">
    <source>
        <dbReference type="Pfam" id="PF00218"/>
    </source>
</evidence>
<dbReference type="GeneID" id="82156560"/>
<feature type="domain" description="Indole-3-glycerol phosphate synthase" evidence="9">
    <location>
        <begin position="5"/>
        <end position="257"/>
    </location>
</feature>
<evidence type="ECO:0000256" key="4">
    <source>
        <dbReference type="ARBA" id="ARBA00022605"/>
    </source>
</evidence>
<evidence type="ECO:0000313" key="11">
    <source>
        <dbReference type="Proteomes" id="UP001193734"/>
    </source>
</evidence>
<dbReference type="SUPFAM" id="SSF51366">
    <property type="entry name" value="Ribulose-phoshate binding barrel"/>
    <property type="match status" value="1"/>
</dbReference>
<comment type="caution">
    <text evidence="10">The sequence shown here is derived from an EMBL/GenBank/DDBJ whole genome shotgun (WGS) entry which is preliminary data.</text>
</comment>
<dbReference type="NCBIfam" id="NF001377">
    <property type="entry name" value="PRK00278.2-4"/>
    <property type="match status" value="1"/>
</dbReference>
<keyword evidence="6" id="KW-0822">Tryptophan biosynthesis</keyword>
<evidence type="ECO:0000313" key="10">
    <source>
        <dbReference type="EMBL" id="NPE13145.1"/>
    </source>
</evidence>
<keyword evidence="7" id="KW-0057">Aromatic amino acid biosynthesis</keyword>
<dbReference type="EMBL" id="JABKKE010000002">
    <property type="protein sequence ID" value="NPE13145.1"/>
    <property type="molecule type" value="Genomic_DNA"/>
</dbReference>
<dbReference type="InterPro" id="IPR013785">
    <property type="entry name" value="Aldolase_TIM"/>
</dbReference>
<dbReference type="PROSITE" id="PS00614">
    <property type="entry name" value="IGPS"/>
    <property type="match status" value="1"/>
</dbReference>
<comment type="pathway">
    <text evidence="2">Amino-acid biosynthesis; L-tryptophan biosynthesis; L-tryptophan from chorismate: step 4/5.</text>
</comment>
<dbReference type="InterPro" id="IPR011060">
    <property type="entry name" value="RibuloseP-bd_barrel"/>
</dbReference>
<dbReference type="InterPro" id="IPR013798">
    <property type="entry name" value="Indole-3-glycerol_P_synth_dom"/>
</dbReference>
<evidence type="ECO:0000256" key="7">
    <source>
        <dbReference type="ARBA" id="ARBA00023141"/>
    </source>
</evidence>
<evidence type="ECO:0000256" key="2">
    <source>
        <dbReference type="ARBA" id="ARBA00004696"/>
    </source>
</evidence>
<dbReference type="Proteomes" id="UP001193734">
    <property type="component" value="Unassembled WGS sequence"/>
</dbReference>
<keyword evidence="5" id="KW-0210">Decarboxylase</keyword>
<dbReference type="Pfam" id="PF00218">
    <property type="entry name" value="IGPS"/>
    <property type="match status" value="1"/>
</dbReference>
<evidence type="ECO:0000256" key="3">
    <source>
        <dbReference type="ARBA" id="ARBA00012362"/>
    </source>
</evidence>
<dbReference type="InterPro" id="IPR045186">
    <property type="entry name" value="Indole-3-glycerol_P_synth"/>
</dbReference>
<evidence type="ECO:0000256" key="5">
    <source>
        <dbReference type="ARBA" id="ARBA00022793"/>
    </source>
</evidence>
<sequence length="269" mass="30367">MKDILEEIVAWKRFEVAKYKETISEREIHTLAERLSDCEVPSMKQALDKSETGIIAEFKRKSPSKGWIKQGGRASEIPLSYQTNGASAISILTDEKYFGGHDDFIREARNSGVTIPILYKNFIIDEYQLFQARISGASAVLLIAADLRKDTCKNLIRTAHELRLEVLLEMHNEKELEYCELEPDMCGINNRNLGSFVTDIQTSFRLASLLPYDTVKVSESGISSAITINQLRMAGFQGFLIGENFMRADNPGAALRDFIKQTDNMQKQS</sequence>
<keyword evidence="8 10" id="KW-0456">Lyase</keyword>
<name>A0ABX2AU15_9BACT</name>
<organism evidence="10 11">
    <name type="scientific">Xylanibacter rodentium</name>
    <dbReference type="NCBI Taxonomy" id="2736289"/>
    <lineage>
        <taxon>Bacteria</taxon>
        <taxon>Pseudomonadati</taxon>
        <taxon>Bacteroidota</taxon>
        <taxon>Bacteroidia</taxon>
        <taxon>Bacteroidales</taxon>
        <taxon>Prevotellaceae</taxon>
        <taxon>Xylanibacter</taxon>
    </lineage>
</organism>
<dbReference type="InterPro" id="IPR001468">
    <property type="entry name" value="Indole-3-GlycerolPSynthase_CS"/>
</dbReference>
<evidence type="ECO:0000256" key="8">
    <source>
        <dbReference type="ARBA" id="ARBA00023239"/>
    </source>
</evidence>
<dbReference type="PANTHER" id="PTHR22854">
    <property type="entry name" value="TRYPTOPHAN BIOSYNTHESIS PROTEIN"/>
    <property type="match status" value="1"/>
</dbReference>
<reference evidence="10 11" key="1">
    <citation type="submission" date="2020-05" db="EMBL/GenBank/DDBJ databases">
        <title>Distinct polysaccharide utilization as determinants for interspecies competition between intestinal Prevotella spp.</title>
        <authorList>
            <person name="Galvez E.J.C."/>
            <person name="Iljazovic A."/>
            <person name="Strowig T."/>
        </authorList>
    </citation>
    <scope>NUCLEOTIDE SEQUENCE [LARGE SCALE GENOMIC DNA]</scope>
    <source>
        <strain evidence="10 11">PROD</strain>
    </source>
</reference>
<keyword evidence="11" id="KW-1185">Reference proteome</keyword>
<dbReference type="CDD" id="cd00331">
    <property type="entry name" value="IGPS"/>
    <property type="match status" value="1"/>
</dbReference>
<dbReference type="PANTHER" id="PTHR22854:SF2">
    <property type="entry name" value="INDOLE-3-GLYCEROL-PHOSPHATE SYNTHASE"/>
    <property type="match status" value="1"/>
</dbReference>
<gene>
    <name evidence="10" type="primary">trpC</name>
    <name evidence="10" type="ORF">HPS55_02160</name>
</gene>
<dbReference type="GO" id="GO:0004425">
    <property type="term" value="F:indole-3-glycerol-phosphate synthase activity"/>
    <property type="evidence" value="ECO:0007669"/>
    <property type="project" value="UniProtKB-EC"/>
</dbReference>
<proteinExistence type="predicted"/>
<evidence type="ECO:0000256" key="1">
    <source>
        <dbReference type="ARBA" id="ARBA00001633"/>
    </source>
</evidence>
<evidence type="ECO:0000256" key="6">
    <source>
        <dbReference type="ARBA" id="ARBA00022822"/>
    </source>
</evidence>
<dbReference type="EC" id="4.1.1.48" evidence="3"/>
<comment type="catalytic activity">
    <reaction evidence="1">
        <text>1-(2-carboxyphenylamino)-1-deoxy-D-ribulose 5-phosphate + H(+) = (1S,2R)-1-C-(indol-3-yl)glycerol 3-phosphate + CO2 + H2O</text>
        <dbReference type="Rhea" id="RHEA:23476"/>
        <dbReference type="ChEBI" id="CHEBI:15377"/>
        <dbReference type="ChEBI" id="CHEBI:15378"/>
        <dbReference type="ChEBI" id="CHEBI:16526"/>
        <dbReference type="ChEBI" id="CHEBI:58613"/>
        <dbReference type="ChEBI" id="CHEBI:58866"/>
        <dbReference type="EC" id="4.1.1.48"/>
    </reaction>
</comment>
<dbReference type="RefSeq" id="WP_172176734.1">
    <property type="nucleotide sequence ID" value="NZ_CASGIA010000001.1"/>
</dbReference>
<protein>
    <recommendedName>
        <fullName evidence="3">indole-3-glycerol-phosphate synthase</fullName>
        <ecNumber evidence="3">4.1.1.48</ecNumber>
    </recommendedName>
</protein>
<accession>A0ABX2AU15</accession>
<dbReference type="Gene3D" id="3.20.20.70">
    <property type="entry name" value="Aldolase class I"/>
    <property type="match status" value="1"/>
</dbReference>
<keyword evidence="4" id="KW-0028">Amino-acid biosynthesis</keyword>